<organism evidence="3 4">
    <name type="scientific">Wolfiporia cocos (strain MD-104)</name>
    <name type="common">Brown rot fungus</name>
    <dbReference type="NCBI Taxonomy" id="742152"/>
    <lineage>
        <taxon>Eukaryota</taxon>
        <taxon>Fungi</taxon>
        <taxon>Dikarya</taxon>
        <taxon>Basidiomycota</taxon>
        <taxon>Agaricomycotina</taxon>
        <taxon>Agaricomycetes</taxon>
        <taxon>Polyporales</taxon>
        <taxon>Phaeolaceae</taxon>
        <taxon>Wolfiporia</taxon>
    </lineage>
</organism>
<evidence type="ECO:0000313" key="3">
    <source>
        <dbReference type="EMBL" id="PCH37186.1"/>
    </source>
</evidence>
<feature type="domain" description="DUF6533" evidence="2">
    <location>
        <begin position="24"/>
        <end position="67"/>
    </location>
</feature>
<feature type="transmembrane region" description="Helical" evidence="1">
    <location>
        <begin position="121"/>
        <end position="146"/>
    </location>
</feature>
<keyword evidence="4" id="KW-1185">Reference proteome</keyword>
<feature type="transmembrane region" description="Helical" evidence="1">
    <location>
        <begin position="166"/>
        <end position="196"/>
    </location>
</feature>
<proteinExistence type="predicted"/>
<keyword evidence="1" id="KW-0812">Transmembrane</keyword>
<dbReference type="OrthoDB" id="2797976at2759"/>
<sequence length="365" mass="40490">MSSAGAMSDSMTLSDIEFNIIGNYSLAAVATLLLYEYVITFPQEVRLVWRGRVKSATIFILNRFVMLGLAVFSVLEIMSWNTTLSCDVVNLSYDLFGLLFYVVWAAFSAQRTYAISRGNIYLAGLTLILGLVPVVTNLYVLASVAYDHTTIPVPGSCSLPSNISPAVSSSLIVVTRACLILSDILIITLTWIALYDGKKTLETCREYPLTRLLLRDGSLNFVLLLIMNISDLIIYFKETYTDATTFIVPISTILVSRTILSYREASYATTVAADTSPTWLQKTLDIEFDRSSTSSVVFAPARGRRKCDCESDTIESHVNLDLDINSCGYWDDEDCEEHWEDYEPEEGAAGIGSRSLRVADVHTIV</sequence>
<protein>
    <recommendedName>
        <fullName evidence="2">DUF6533 domain-containing protein</fullName>
    </recommendedName>
</protein>
<reference evidence="3 4" key="1">
    <citation type="journal article" date="2012" name="Science">
        <title>The Paleozoic origin of enzymatic lignin decomposition reconstructed from 31 fungal genomes.</title>
        <authorList>
            <person name="Floudas D."/>
            <person name="Binder M."/>
            <person name="Riley R."/>
            <person name="Barry K."/>
            <person name="Blanchette R.A."/>
            <person name="Henrissat B."/>
            <person name="Martinez A.T."/>
            <person name="Otillar R."/>
            <person name="Spatafora J.W."/>
            <person name="Yadav J.S."/>
            <person name="Aerts A."/>
            <person name="Benoit I."/>
            <person name="Boyd A."/>
            <person name="Carlson A."/>
            <person name="Copeland A."/>
            <person name="Coutinho P.M."/>
            <person name="de Vries R.P."/>
            <person name="Ferreira P."/>
            <person name="Findley K."/>
            <person name="Foster B."/>
            <person name="Gaskell J."/>
            <person name="Glotzer D."/>
            <person name="Gorecki P."/>
            <person name="Heitman J."/>
            <person name="Hesse C."/>
            <person name="Hori C."/>
            <person name="Igarashi K."/>
            <person name="Jurgens J.A."/>
            <person name="Kallen N."/>
            <person name="Kersten P."/>
            <person name="Kohler A."/>
            <person name="Kuees U."/>
            <person name="Kumar T.K.A."/>
            <person name="Kuo A."/>
            <person name="LaButti K."/>
            <person name="Larrondo L.F."/>
            <person name="Lindquist E."/>
            <person name="Ling A."/>
            <person name="Lombard V."/>
            <person name="Lucas S."/>
            <person name="Lundell T."/>
            <person name="Martin R."/>
            <person name="McLaughlin D.J."/>
            <person name="Morgenstern I."/>
            <person name="Morin E."/>
            <person name="Murat C."/>
            <person name="Nagy L.G."/>
            <person name="Nolan M."/>
            <person name="Ohm R.A."/>
            <person name="Patyshakuliyeva A."/>
            <person name="Rokas A."/>
            <person name="Ruiz-Duenas F.J."/>
            <person name="Sabat G."/>
            <person name="Salamov A."/>
            <person name="Samejima M."/>
            <person name="Schmutz J."/>
            <person name="Slot J.C."/>
            <person name="St John F."/>
            <person name="Stenlid J."/>
            <person name="Sun H."/>
            <person name="Sun S."/>
            <person name="Syed K."/>
            <person name="Tsang A."/>
            <person name="Wiebenga A."/>
            <person name="Young D."/>
            <person name="Pisabarro A."/>
            <person name="Eastwood D.C."/>
            <person name="Martin F."/>
            <person name="Cullen D."/>
            <person name="Grigoriev I.V."/>
            <person name="Hibbett D.S."/>
        </authorList>
    </citation>
    <scope>NUCLEOTIDE SEQUENCE [LARGE SCALE GENOMIC DNA]</scope>
    <source>
        <strain evidence="3 4">MD-104</strain>
    </source>
</reference>
<evidence type="ECO:0000313" key="4">
    <source>
        <dbReference type="Proteomes" id="UP000218811"/>
    </source>
</evidence>
<feature type="transmembrane region" description="Helical" evidence="1">
    <location>
        <begin position="20"/>
        <end position="39"/>
    </location>
</feature>
<dbReference type="Pfam" id="PF20151">
    <property type="entry name" value="DUF6533"/>
    <property type="match status" value="1"/>
</dbReference>
<feature type="transmembrane region" description="Helical" evidence="1">
    <location>
        <begin position="91"/>
        <end position="109"/>
    </location>
</feature>
<accession>A0A2H3J4R4</accession>
<evidence type="ECO:0000259" key="2">
    <source>
        <dbReference type="Pfam" id="PF20151"/>
    </source>
</evidence>
<dbReference type="InterPro" id="IPR045340">
    <property type="entry name" value="DUF6533"/>
</dbReference>
<feature type="transmembrane region" description="Helical" evidence="1">
    <location>
        <begin position="60"/>
        <end position="79"/>
    </location>
</feature>
<dbReference type="OMA" id="VANIRMS"/>
<gene>
    <name evidence="3" type="ORF">WOLCODRAFT_28966</name>
</gene>
<keyword evidence="1" id="KW-1133">Transmembrane helix</keyword>
<dbReference type="Proteomes" id="UP000218811">
    <property type="component" value="Unassembled WGS sequence"/>
</dbReference>
<dbReference type="AlphaFoldDB" id="A0A2H3J4R4"/>
<evidence type="ECO:0000256" key="1">
    <source>
        <dbReference type="SAM" id="Phobius"/>
    </source>
</evidence>
<keyword evidence="1" id="KW-0472">Membrane</keyword>
<name>A0A2H3J4R4_WOLCO</name>
<dbReference type="EMBL" id="KB467909">
    <property type="protein sequence ID" value="PCH37186.1"/>
    <property type="molecule type" value="Genomic_DNA"/>
</dbReference>